<feature type="chain" id="PRO_5011955341" evidence="1">
    <location>
        <begin position="16"/>
        <end position="90"/>
    </location>
</feature>
<sequence length="90" mass="10359">MTSLSSFSLPVLCVSFVGDPSNDEEDPPQCGDSPYPRIKKKRINFSLIKKMYQLSLWYQYPMMNKNNMSEDADPICLRDPPCAPQFYICI</sequence>
<protein>
    <submittedName>
        <fullName evidence="2">Uncharacterized protein</fullName>
    </submittedName>
</protein>
<gene>
    <name evidence="2" type="ORF">ABT39_MTgene6075</name>
</gene>
<evidence type="ECO:0000313" key="2">
    <source>
        <dbReference type="EMBL" id="KUM47069.1"/>
    </source>
</evidence>
<geneLocation type="mitochondrion" evidence="2"/>
<feature type="signal peptide" evidence="1">
    <location>
        <begin position="1"/>
        <end position="15"/>
    </location>
</feature>
<dbReference type="AlphaFoldDB" id="A0A101LXA9"/>
<dbReference type="EMBL" id="LKAM01000008">
    <property type="protein sequence ID" value="KUM47069.1"/>
    <property type="molecule type" value="Genomic_DNA"/>
</dbReference>
<name>A0A101LXA9_PICGL</name>
<reference evidence="2" key="1">
    <citation type="journal article" date="2015" name="Genome Biol. Evol.">
        <title>Organellar Genomes of White Spruce (Picea glauca): Assembly and Annotation.</title>
        <authorList>
            <person name="Jackman S.D."/>
            <person name="Warren R.L."/>
            <person name="Gibb E.A."/>
            <person name="Vandervalk B.P."/>
            <person name="Mohamadi H."/>
            <person name="Chu J."/>
            <person name="Raymond A."/>
            <person name="Pleasance S."/>
            <person name="Coope R."/>
            <person name="Wildung M.R."/>
            <person name="Ritland C.E."/>
            <person name="Bousquet J."/>
            <person name="Jones S.J."/>
            <person name="Bohlmann J."/>
            <person name="Birol I."/>
        </authorList>
    </citation>
    <scope>NUCLEOTIDE SEQUENCE [LARGE SCALE GENOMIC DNA]</scope>
    <source>
        <tissue evidence="2">Flushing bud</tissue>
    </source>
</reference>
<keyword evidence="2" id="KW-0496">Mitochondrion</keyword>
<organism evidence="2">
    <name type="scientific">Picea glauca</name>
    <name type="common">White spruce</name>
    <name type="synonym">Pinus glauca</name>
    <dbReference type="NCBI Taxonomy" id="3330"/>
    <lineage>
        <taxon>Eukaryota</taxon>
        <taxon>Viridiplantae</taxon>
        <taxon>Streptophyta</taxon>
        <taxon>Embryophyta</taxon>
        <taxon>Tracheophyta</taxon>
        <taxon>Spermatophyta</taxon>
        <taxon>Pinopsida</taxon>
        <taxon>Pinidae</taxon>
        <taxon>Conifers I</taxon>
        <taxon>Pinales</taxon>
        <taxon>Pinaceae</taxon>
        <taxon>Picea</taxon>
    </lineage>
</organism>
<comment type="caution">
    <text evidence="2">The sequence shown here is derived from an EMBL/GenBank/DDBJ whole genome shotgun (WGS) entry which is preliminary data.</text>
</comment>
<evidence type="ECO:0000256" key="1">
    <source>
        <dbReference type="SAM" id="SignalP"/>
    </source>
</evidence>
<accession>A0A101LXA9</accession>
<proteinExistence type="predicted"/>
<keyword evidence="1" id="KW-0732">Signal</keyword>